<dbReference type="Proteomes" id="UP000324091">
    <property type="component" value="Chromosome 5"/>
</dbReference>
<name>A0A5C6MY01_9TELE</name>
<gene>
    <name evidence="1" type="ORF">D4764_05G0000160</name>
</gene>
<dbReference type="EMBL" id="RHFK02000018">
    <property type="protein sequence ID" value="TWW59926.1"/>
    <property type="molecule type" value="Genomic_DNA"/>
</dbReference>
<evidence type="ECO:0000313" key="1">
    <source>
        <dbReference type="EMBL" id="TWW59926.1"/>
    </source>
</evidence>
<reference evidence="1 2" key="1">
    <citation type="submission" date="2019-04" db="EMBL/GenBank/DDBJ databases">
        <title>Chromosome genome assembly for Takifugu flavidus.</title>
        <authorList>
            <person name="Xiao S."/>
        </authorList>
    </citation>
    <scope>NUCLEOTIDE SEQUENCE [LARGE SCALE GENOMIC DNA]</scope>
    <source>
        <strain evidence="1">HTHZ2018</strain>
        <tissue evidence="1">Muscle</tissue>
    </source>
</reference>
<comment type="caution">
    <text evidence="1">The sequence shown here is derived from an EMBL/GenBank/DDBJ whole genome shotgun (WGS) entry which is preliminary data.</text>
</comment>
<dbReference type="AlphaFoldDB" id="A0A5C6MY01"/>
<proteinExistence type="predicted"/>
<protein>
    <submittedName>
        <fullName evidence="1">Uncharacterized protein</fullName>
    </submittedName>
</protein>
<evidence type="ECO:0000313" key="2">
    <source>
        <dbReference type="Proteomes" id="UP000324091"/>
    </source>
</evidence>
<sequence>MFIMKPPPVSTLCRSAPTARASTACSLHPSQRCAAPPPR</sequence>
<accession>A0A5C6MY01</accession>
<organism evidence="1 2">
    <name type="scientific">Takifugu flavidus</name>
    <name type="common">sansaifugu</name>
    <dbReference type="NCBI Taxonomy" id="433684"/>
    <lineage>
        <taxon>Eukaryota</taxon>
        <taxon>Metazoa</taxon>
        <taxon>Chordata</taxon>
        <taxon>Craniata</taxon>
        <taxon>Vertebrata</taxon>
        <taxon>Euteleostomi</taxon>
        <taxon>Actinopterygii</taxon>
        <taxon>Neopterygii</taxon>
        <taxon>Teleostei</taxon>
        <taxon>Neoteleostei</taxon>
        <taxon>Acanthomorphata</taxon>
        <taxon>Eupercaria</taxon>
        <taxon>Tetraodontiformes</taxon>
        <taxon>Tetradontoidea</taxon>
        <taxon>Tetraodontidae</taxon>
        <taxon>Takifugu</taxon>
    </lineage>
</organism>
<keyword evidence="2" id="KW-1185">Reference proteome</keyword>